<gene>
    <name evidence="1" type="ORF">UR64_C0016G0014</name>
</gene>
<reference evidence="1 2" key="1">
    <citation type="journal article" date="2015" name="Nature">
        <title>rRNA introns, odd ribosomes, and small enigmatic genomes across a large radiation of phyla.</title>
        <authorList>
            <person name="Brown C.T."/>
            <person name="Hug L.A."/>
            <person name="Thomas B.C."/>
            <person name="Sharon I."/>
            <person name="Castelle C.J."/>
            <person name="Singh A."/>
            <person name="Wilkins M.J."/>
            <person name="Williams K.H."/>
            <person name="Banfield J.F."/>
        </authorList>
    </citation>
    <scope>NUCLEOTIDE SEQUENCE [LARGE SCALE GENOMIC DNA]</scope>
</reference>
<dbReference type="AlphaFoldDB" id="A0A0G0B954"/>
<name>A0A0G0B954_9BACT</name>
<comment type="caution">
    <text evidence="1">The sequence shown here is derived from an EMBL/GenBank/DDBJ whole genome shotgun (WGS) entry which is preliminary data.</text>
</comment>
<dbReference type="EMBL" id="LBPY01000016">
    <property type="protein sequence ID" value="KKP65914.1"/>
    <property type="molecule type" value="Genomic_DNA"/>
</dbReference>
<organism evidence="1 2">
    <name type="scientific">Candidatus Nomurabacteria bacterium GW2011_GWE1_35_16</name>
    <dbReference type="NCBI Taxonomy" id="1618761"/>
    <lineage>
        <taxon>Bacteria</taxon>
        <taxon>Candidatus Nomuraibacteriota</taxon>
    </lineage>
</organism>
<dbReference type="Proteomes" id="UP000034952">
    <property type="component" value="Unassembled WGS sequence"/>
</dbReference>
<evidence type="ECO:0000313" key="2">
    <source>
        <dbReference type="Proteomes" id="UP000034952"/>
    </source>
</evidence>
<proteinExistence type="predicted"/>
<accession>A0A0G0B954</accession>
<protein>
    <submittedName>
        <fullName evidence="1">Uncharacterized protein</fullName>
    </submittedName>
</protein>
<sequence>MEQILLSLPEISAFMIQIVPFFPQGYDNIDEIVGKALFLDKVPENEVLKVNSTAGNLADAIDEYWGAEKGDEEKASIRQSIRWVSDAEELRGVYHEMMVGISPESFEFSLFIRKAATVLLR</sequence>
<evidence type="ECO:0000313" key="1">
    <source>
        <dbReference type="EMBL" id="KKP65914.1"/>
    </source>
</evidence>